<evidence type="ECO:0000256" key="5">
    <source>
        <dbReference type="ARBA" id="ARBA00023274"/>
    </source>
</evidence>
<dbReference type="PANTHER" id="PTHR11760:SF19">
    <property type="entry name" value="SMALL RIBOSOMAL SUBUNIT PROTEIN US3C"/>
    <property type="match status" value="1"/>
</dbReference>
<comment type="caution">
    <text evidence="12">The sequence shown here is derived from an EMBL/GenBank/DDBJ whole genome shotgun (WGS) entry which is preliminary data.</text>
</comment>
<evidence type="ECO:0000256" key="2">
    <source>
        <dbReference type="ARBA" id="ARBA00022730"/>
    </source>
</evidence>
<sequence length="273" mass="30233">MGQKIHPYGFRLGVINDWKSRWIAGKEYPDLVLEDIKIREYLKRQLANAAVSKIEIERKARELSVDVHTARPGIVIGRKGSEVDKIRDDLSKMVGHDVSVNIIEVPVPDLDATLVARNIADQISGRVSFRRAMKRAVGNTMRLGARGIKVQCSGRLGGAEMSRREWYREGRVPLQTLRADVDYGFVEAKTTFGRIGVKVWIYTEDVIGKRKESRAMPASLGSARPSRPRASRRQEAPVKTTVVATPPAPQPPSDAPESLSADAAAPSRQEATE</sequence>
<evidence type="ECO:0000313" key="13">
    <source>
        <dbReference type="Proteomes" id="UP000233654"/>
    </source>
</evidence>
<dbReference type="GO" id="GO:0019843">
    <property type="term" value="F:rRNA binding"/>
    <property type="evidence" value="ECO:0007669"/>
    <property type="project" value="UniProtKB-UniRule"/>
</dbReference>
<dbReference type="InterPro" id="IPR004044">
    <property type="entry name" value="KH_dom_type_2"/>
</dbReference>
<dbReference type="NCBIfam" id="TIGR01009">
    <property type="entry name" value="rpsC_bact"/>
    <property type="match status" value="1"/>
</dbReference>
<dbReference type="InterPro" id="IPR018280">
    <property type="entry name" value="Ribosomal_uS3_CS"/>
</dbReference>
<dbReference type="GO" id="GO:0022627">
    <property type="term" value="C:cytosolic small ribosomal subunit"/>
    <property type="evidence" value="ECO:0007669"/>
    <property type="project" value="TreeGrafter"/>
</dbReference>
<evidence type="ECO:0000256" key="10">
    <source>
        <dbReference type="SAM" id="MobiDB-lite"/>
    </source>
</evidence>
<comment type="function">
    <text evidence="6 8">Binds the lower part of the 30S subunit head. Binds mRNA in the 70S ribosome, positioning it for translation.</text>
</comment>
<organism evidence="12 13">
    <name type="scientific">Candidatus Anoxymicrobium japonicum</name>
    <dbReference type="NCBI Taxonomy" id="2013648"/>
    <lineage>
        <taxon>Bacteria</taxon>
        <taxon>Bacillati</taxon>
        <taxon>Actinomycetota</taxon>
        <taxon>Candidatus Geothermincolia</taxon>
        <taxon>Candidatus Geothermincolales</taxon>
        <taxon>Candidatus Anoxymicrobiaceae</taxon>
        <taxon>Candidatus Anoxymicrobium</taxon>
    </lineage>
</organism>
<dbReference type="InterPro" id="IPR001351">
    <property type="entry name" value="Ribosomal_uS3_C"/>
</dbReference>
<dbReference type="PROSITE" id="PS00548">
    <property type="entry name" value="RIBOSOMAL_S3"/>
    <property type="match status" value="1"/>
</dbReference>
<dbReference type="SUPFAM" id="SSF54814">
    <property type="entry name" value="Prokaryotic type KH domain (KH-domain type II)"/>
    <property type="match status" value="1"/>
</dbReference>
<keyword evidence="3 8" id="KW-0694">RNA-binding</keyword>
<dbReference type="AlphaFoldDB" id="A0A2N3G5X4"/>
<feature type="domain" description="KH type-2" evidence="11">
    <location>
        <begin position="38"/>
        <end position="106"/>
    </location>
</feature>
<dbReference type="PANTHER" id="PTHR11760">
    <property type="entry name" value="30S/40S RIBOSOMAL PROTEIN S3"/>
    <property type="match status" value="1"/>
</dbReference>
<dbReference type="SMART" id="SM00322">
    <property type="entry name" value="KH"/>
    <property type="match status" value="1"/>
</dbReference>
<evidence type="ECO:0000256" key="3">
    <source>
        <dbReference type="ARBA" id="ARBA00022884"/>
    </source>
</evidence>
<dbReference type="Proteomes" id="UP000233654">
    <property type="component" value="Unassembled WGS sequence"/>
</dbReference>
<keyword evidence="2 8" id="KW-0699">rRNA-binding</keyword>
<evidence type="ECO:0000256" key="7">
    <source>
        <dbReference type="ARBA" id="ARBA00035257"/>
    </source>
</evidence>
<evidence type="ECO:0000256" key="9">
    <source>
        <dbReference type="RuleBase" id="RU003624"/>
    </source>
</evidence>
<dbReference type="CDD" id="cd02412">
    <property type="entry name" value="KH-II_30S_S3"/>
    <property type="match status" value="1"/>
</dbReference>
<gene>
    <name evidence="8" type="primary">rpsC</name>
    <name evidence="12" type="ORF">CVT63_04330</name>
</gene>
<evidence type="ECO:0000259" key="11">
    <source>
        <dbReference type="PROSITE" id="PS50823"/>
    </source>
</evidence>
<dbReference type="HAMAP" id="MF_01309_B">
    <property type="entry name" value="Ribosomal_uS3_B"/>
    <property type="match status" value="1"/>
</dbReference>
<dbReference type="SUPFAM" id="SSF54821">
    <property type="entry name" value="Ribosomal protein S3 C-terminal domain"/>
    <property type="match status" value="1"/>
</dbReference>
<evidence type="ECO:0000256" key="6">
    <source>
        <dbReference type="ARBA" id="ARBA00024998"/>
    </source>
</evidence>
<dbReference type="GO" id="GO:0006412">
    <property type="term" value="P:translation"/>
    <property type="evidence" value="ECO:0007669"/>
    <property type="project" value="UniProtKB-UniRule"/>
</dbReference>
<dbReference type="GO" id="GO:0003729">
    <property type="term" value="F:mRNA binding"/>
    <property type="evidence" value="ECO:0007669"/>
    <property type="project" value="UniProtKB-UniRule"/>
</dbReference>
<evidence type="ECO:0000256" key="4">
    <source>
        <dbReference type="ARBA" id="ARBA00022980"/>
    </source>
</evidence>
<dbReference type="Gene3D" id="3.30.1140.32">
    <property type="entry name" value="Ribosomal protein S3, C-terminal domain"/>
    <property type="match status" value="1"/>
</dbReference>
<dbReference type="InterPro" id="IPR015946">
    <property type="entry name" value="KH_dom-like_a/b"/>
</dbReference>
<dbReference type="FunFam" id="3.30.300.20:FF:000001">
    <property type="entry name" value="30S ribosomal protein S3"/>
    <property type="match status" value="1"/>
</dbReference>
<evidence type="ECO:0000256" key="8">
    <source>
        <dbReference type="HAMAP-Rule" id="MF_01309"/>
    </source>
</evidence>
<dbReference type="FunFam" id="3.30.1140.32:FF:000002">
    <property type="entry name" value="30S ribosomal protein S3"/>
    <property type="match status" value="1"/>
</dbReference>
<keyword evidence="5 8" id="KW-0687">Ribonucleoprotein</keyword>
<keyword evidence="4 8" id="KW-0689">Ribosomal protein</keyword>
<dbReference type="InterPro" id="IPR004087">
    <property type="entry name" value="KH_dom"/>
</dbReference>
<dbReference type="Pfam" id="PF00189">
    <property type="entry name" value="Ribosomal_S3_C"/>
    <property type="match status" value="1"/>
</dbReference>
<feature type="region of interest" description="Disordered" evidence="10">
    <location>
        <begin position="212"/>
        <end position="273"/>
    </location>
</feature>
<dbReference type="InterPro" id="IPR005704">
    <property type="entry name" value="Ribosomal_uS3_bac-typ"/>
</dbReference>
<evidence type="ECO:0000313" key="12">
    <source>
        <dbReference type="EMBL" id="PKQ28116.1"/>
    </source>
</evidence>
<dbReference type="InterPro" id="IPR009019">
    <property type="entry name" value="KH_sf_prok-type"/>
</dbReference>
<name>A0A2N3G5X4_9ACTN</name>
<accession>A0A2N3G5X4</accession>
<comment type="subunit">
    <text evidence="8">Part of the 30S ribosomal subunit. Forms a tight complex with proteins S10 and S14.</text>
</comment>
<proteinExistence type="inferred from homology"/>
<dbReference type="GO" id="GO:0003735">
    <property type="term" value="F:structural constituent of ribosome"/>
    <property type="evidence" value="ECO:0007669"/>
    <property type="project" value="InterPro"/>
</dbReference>
<dbReference type="InterPro" id="IPR036419">
    <property type="entry name" value="Ribosomal_S3_C_sf"/>
</dbReference>
<dbReference type="InterPro" id="IPR057258">
    <property type="entry name" value="Ribosomal_uS3"/>
</dbReference>
<dbReference type="PROSITE" id="PS50823">
    <property type="entry name" value="KH_TYPE_2"/>
    <property type="match status" value="1"/>
</dbReference>
<comment type="similarity">
    <text evidence="1 8 9">Belongs to the universal ribosomal protein uS3 family.</text>
</comment>
<dbReference type="Pfam" id="PF07650">
    <property type="entry name" value="KH_2"/>
    <property type="match status" value="1"/>
</dbReference>
<evidence type="ECO:0000256" key="1">
    <source>
        <dbReference type="ARBA" id="ARBA00010761"/>
    </source>
</evidence>
<dbReference type="Gene3D" id="3.30.300.20">
    <property type="match status" value="1"/>
</dbReference>
<reference evidence="12 13" key="1">
    <citation type="journal article" date="2017" name="ISME J.">
        <title>Potential for microbial H2 and metal transformations associated with novel bacteria and archaea in deep terrestrial subsurface sediments.</title>
        <authorList>
            <person name="Hernsdorf A.W."/>
            <person name="Amano Y."/>
            <person name="Miyakawa K."/>
            <person name="Ise K."/>
            <person name="Suzuki Y."/>
            <person name="Anantharaman K."/>
            <person name="Probst A."/>
            <person name="Burstein D."/>
            <person name="Thomas B.C."/>
            <person name="Banfield J.F."/>
        </authorList>
    </citation>
    <scope>NUCLEOTIDE SEQUENCE [LARGE SCALE GENOMIC DNA]</scope>
    <source>
        <strain evidence="12">HGW-Actinobacteria-3</strain>
    </source>
</reference>
<dbReference type="EMBL" id="PHEX01000031">
    <property type="protein sequence ID" value="PKQ28116.1"/>
    <property type="molecule type" value="Genomic_DNA"/>
</dbReference>
<protein>
    <recommendedName>
        <fullName evidence="7 8">Small ribosomal subunit protein uS3</fullName>
    </recommendedName>
</protein>